<feature type="disulfide bond" evidence="14">
    <location>
        <begin position="418"/>
        <end position="433"/>
    </location>
</feature>
<evidence type="ECO:0000256" key="4">
    <source>
        <dbReference type="ARBA" id="ARBA00022583"/>
    </source>
</evidence>
<dbReference type="InterPro" id="IPR000742">
    <property type="entry name" value="EGF"/>
</dbReference>
<dbReference type="InterPro" id="IPR018097">
    <property type="entry name" value="EGF_Ca-bd_CS"/>
</dbReference>
<sequence>MLPAVFFSGCSKSILFFSLSATSSSLKCDLGSNLCRDGSECVLHSHMCDGKPDCRDGSDEEDCGSGCNESMRLYPHTIHAQVKYCLALFKSQIRQDCLFDTNKAYETLPLQSQGKVKNHCLVITLPDTPTTCKQIMTYNNRLLVSQCQMPFIQKDQFQCTEGKECIDEAQVCDGISQCQDRSDEHQCMKQTEGCEHHCDKSRCLPSNVVCDGVKDCLDGTDETHCDISTPLKPDTSGSSSNPIKCPLGSKPCKDNAACVVYDHVCDGEDDCRDGSDEEECLSTYQFQCSHGKKCIEKSQVCDGVLQCQDRSDEQGCAKHMEGCAHQCDDKSCIPSSFLCDGEMDCKDGSDEANCAHESCSATEFTCASGQCVSATVRCDGHPDCWDRSDEERCTKAPICTTKQRCPQSKECLVQEWICDGEEDCKDGTDEKDCLVVPLNCGEFQWLCKSKTMCIPTTWRCDGMKDCDDGSDETECGVVTCLPHQFQCSSQECLDPALVCNGINNCTDGSDEGGHCQTTCTEADRSRCSQGCYSTPRGTHCYCAAGFRLMEDGLTCADIDECESQSPSVCSQLCINTPGSYQCDCQQGFIMEAGGQRCKITGEPFLLTSIQTDLFLFGLRSGSLDVLSSSAKKAILSLDYDWKQQRVFWVSLDTDSIRWSSLDQKTTGTLIKEVRADSVAVDWLGRNLYWIDGVNSQIAAIRMATMTVKSLDHSVILDEDLDQPRSLALLPQKGLMFWTEIGNVVKIERAGMDGSERTVVVNSSLGWPGGVAVDTISDRVYWTDERLKAIGSATLDGDDIPQILTTNPFSLAVFNDILYWSDAKRRVVQAAHKISGKNRQVLLKRPRQPFGVKIIHPLLQMGIESPCEKIHCSHMCVLAPGPKGVCRCPSGLLLAEDGVTCSSLVKSAFLLMLSPSTVTQIYLQSQHTAAVLKGWPEHLALQVPSINEASLMDYSLRDRTLFLTDDGTTSLSSFKLKDSDLNFQGQLLKLLGDTITAMALDWVTLNIYWSSNKQPRLQVTSITGTHTAVLIKEGIGRLESIALHPPSGRVCFANLGRHGKSTLHTTVECANMDGTERNVVKEDTVRPTSLVFSNNGETIYWADTGLGTICSVLLAGSGYRELKAGDGLAAMALSDDMLLWMTVSDKTRLWYRDEQHQNKLWFEVGTQVVSLKAFSKSSQAGSNQCAENNGNCQHLCLPTPRGRTCNCGHDHILVNATHCSPEQRCPFGSRLCLDQLSCQLVEKFCNGHVDCSDHSDENCVNLKQVSGVEVPDPTQPHSSSPPLPFPLSSLSETTTINTTLNVSSQLMNLDAQKCSQTRCSGNGHCVEISGNTACVCSLGYRGDSCQDHLLKTMQGPIIYGATGLCVGVVVIAVIAVLVKRKKRSAGPAAVKEMSMSDLEKKTETTPSTQTVPQDTDKSEVKPLN</sequence>
<evidence type="ECO:0000256" key="13">
    <source>
        <dbReference type="PROSITE-ProRule" id="PRU00076"/>
    </source>
</evidence>
<evidence type="ECO:0000256" key="16">
    <source>
        <dbReference type="SAM" id="MobiDB-lite"/>
    </source>
</evidence>
<dbReference type="PROSITE" id="PS51120">
    <property type="entry name" value="LDLRB"/>
    <property type="match status" value="1"/>
</dbReference>
<dbReference type="InterPro" id="IPR000033">
    <property type="entry name" value="LDLR_classB_rpt"/>
</dbReference>
<keyword evidence="3 13" id="KW-0245">EGF-like domain</keyword>
<evidence type="ECO:0000256" key="9">
    <source>
        <dbReference type="ARBA" id="ARBA00023136"/>
    </source>
</evidence>
<dbReference type="Gene3D" id="4.10.1220.10">
    <property type="entry name" value="EGF-type module"/>
    <property type="match status" value="1"/>
</dbReference>
<dbReference type="PROSITE" id="PS00010">
    <property type="entry name" value="ASX_HYDROXYL"/>
    <property type="match status" value="1"/>
</dbReference>
<keyword evidence="4" id="KW-0254">Endocytosis</keyword>
<feature type="repeat" description="LDL-receptor class B" evidence="15">
    <location>
        <begin position="733"/>
        <end position="776"/>
    </location>
</feature>
<evidence type="ECO:0000256" key="11">
    <source>
        <dbReference type="ARBA" id="ARBA00023170"/>
    </source>
</evidence>
<feature type="disulfide bond" evidence="13">
    <location>
        <begin position="1335"/>
        <end position="1344"/>
    </location>
</feature>
<feature type="compositionally biased region" description="Basic and acidic residues" evidence="16">
    <location>
        <begin position="1413"/>
        <end position="1423"/>
    </location>
</feature>
<feature type="disulfide bond" evidence="14">
    <location>
        <begin position="210"/>
        <end position="225"/>
    </location>
</feature>
<dbReference type="InterPro" id="IPR000152">
    <property type="entry name" value="EGF-type_Asp/Asn_hydroxyl_site"/>
</dbReference>
<evidence type="ECO:0000256" key="3">
    <source>
        <dbReference type="ARBA" id="ARBA00022536"/>
    </source>
</evidence>
<dbReference type="InterPro" id="IPR049883">
    <property type="entry name" value="NOTCH1_EGF-like"/>
</dbReference>
<dbReference type="InterPro" id="IPR011042">
    <property type="entry name" value="6-blade_b-propeller_TolB-like"/>
</dbReference>
<dbReference type="Pfam" id="PF00058">
    <property type="entry name" value="Ldl_recept_b"/>
    <property type="match status" value="1"/>
</dbReference>
<dbReference type="InterPro" id="IPR001881">
    <property type="entry name" value="EGF-like_Ca-bd_dom"/>
</dbReference>
<dbReference type="SUPFAM" id="SSF57196">
    <property type="entry name" value="EGF/Laminin"/>
    <property type="match status" value="1"/>
</dbReference>
<evidence type="ECO:0000256" key="17">
    <source>
        <dbReference type="SAM" id="Phobius"/>
    </source>
</evidence>
<evidence type="ECO:0000256" key="14">
    <source>
        <dbReference type="PROSITE-ProRule" id="PRU00124"/>
    </source>
</evidence>
<dbReference type="GO" id="GO:0005509">
    <property type="term" value="F:calcium ion binding"/>
    <property type="evidence" value="ECO:0007669"/>
    <property type="project" value="InterPro"/>
</dbReference>
<evidence type="ECO:0000256" key="10">
    <source>
        <dbReference type="ARBA" id="ARBA00023157"/>
    </source>
</evidence>
<keyword evidence="5 17" id="KW-0812">Transmembrane</keyword>
<keyword evidence="6" id="KW-0732">Signal</keyword>
<dbReference type="SMART" id="SM00135">
    <property type="entry name" value="LY"/>
    <property type="match status" value="8"/>
</dbReference>
<evidence type="ECO:0000256" key="7">
    <source>
        <dbReference type="ARBA" id="ARBA00022737"/>
    </source>
</evidence>
<evidence type="ECO:0000256" key="8">
    <source>
        <dbReference type="ARBA" id="ARBA00022989"/>
    </source>
</evidence>
<evidence type="ECO:0000313" key="20">
    <source>
        <dbReference type="Proteomes" id="UP000261640"/>
    </source>
</evidence>
<keyword evidence="8 17" id="KW-1133">Transmembrane helix</keyword>
<evidence type="ECO:0000259" key="18">
    <source>
        <dbReference type="PROSITE" id="PS50026"/>
    </source>
</evidence>
<dbReference type="CDD" id="cd00112">
    <property type="entry name" value="LDLa"/>
    <property type="match status" value="10"/>
</dbReference>
<dbReference type="GO" id="GO:0016324">
    <property type="term" value="C:apical plasma membrane"/>
    <property type="evidence" value="ECO:0007669"/>
    <property type="project" value="TreeGrafter"/>
</dbReference>
<evidence type="ECO:0000256" key="5">
    <source>
        <dbReference type="ARBA" id="ARBA00022692"/>
    </source>
</evidence>
<evidence type="ECO:0000256" key="1">
    <source>
        <dbReference type="ARBA" id="ARBA00004251"/>
    </source>
</evidence>
<dbReference type="GeneTree" id="ENSGT00940000162544"/>
<dbReference type="SUPFAM" id="SSF63825">
    <property type="entry name" value="YWTD domain"/>
    <property type="match status" value="2"/>
</dbReference>
<reference evidence="19" key="1">
    <citation type="submission" date="2025-08" db="UniProtKB">
        <authorList>
            <consortium name="Ensembl"/>
        </authorList>
    </citation>
    <scope>IDENTIFICATION</scope>
</reference>
<dbReference type="PROSITE" id="PS50068">
    <property type="entry name" value="LDLRA_2"/>
    <property type="match status" value="11"/>
</dbReference>
<dbReference type="Pfam" id="PF07645">
    <property type="entry name" value="EGF_CA"/>
    <property type="match status" value="1"/>
</dbReference>
<dbReference type="Proteomes" id="UP000261640">
    <property type="component" value="Unplaced"/>
</dbReference>
<dbReference type="SMART" id="SM00192">
    <property type="entry name" value="LDLa"/>
    <property type="match status" value="11"/>
</dbReference>
<dbReference type="FunFam" id="2.120.10.30:FF:000241">
    <property type="entry name" value="Low-density lipoprotein receptor-related protein 6"/>
    <property type="match status" value="1"/>
</dbReference>
<dbReference type="PROSITE" id="PS01209">
    <property type="entry name" value="LDLRA_1"/>
    <property type="match status" value="4"/>
</dbReference>
<comment type="caution">
    <text evidence="13">Lacks conserved residue(s) required for the propagation of feature annotation.</text>
</comment>
<dbReference type="PANTHER" id="PTHR22722">
    <property type="entry name" value="LOW-DENSITY LIPOPROTEIN RECEPTOR-RELATED PROTEIN 2-RELATED"/>
    <property type="match status" value="1"/>
</dbReference>
<accession>A0A3Q3STP5</accession>
<feature type="domain" description="EGF-like" evidence="18">
    <location>
        <begin position="1309"/>
        <end position="1345"/>
    </location>
</feature>
<dbReference type="SUPFAM" id="SSF57184">
    <property type="entry name" value="Growth factor receptor domain"/>
    <property type="match status" value="1"/>
</dbReference>
<keyword evidence="9 17" id="KW-0472">Membrane</keyword>
<evidence type="ECO:0000256" key="12">
    <source>
        <dbReference type="ARBA" id="ARBA00023180"/>
    </source>
</evidence>
<feature type="region of interest" description="Disordered" evidence="16">
    <location>
        <begin position="1384"/>
        <end position="1423"/>
    </location>
</feature>
<dbReference type="FunFam" id="4.10.400.10:FF:000045">
    <property type="entry name" value="Low-density lipoprotein receptor-related protein 2"/>
    <property type="match status" value="1"/>
</dbReference>
<evidence type="ECO:0000256" key="15">
    <source>
        <dbReference type="PROSITE-ProRule" id="PRU00461"/>
    </source>
</evidence>
<dbReference type="PRINTS" id="PR00261">
    <property type="entry name" value="LDLRECEPTOR"/>
</dbReference>
<keyword evidence="2" id="KW-1003">Cell membrane</keyword>
<feature type="transmembrane region" description="Helical" evidence="17">
    <location>
        <begin position="1356"/>
        <end position="1377"/>
    </location>
</feature>
<feature type="disulfide bond" evidence="14">
    <location>
        <begin position="460"/>
        <end position="475"/>
    </location>
</feature>
<keyword evidence="12" id="KW-0325">Glycoprotein</keyword>
<dbReference type="Ensembl" id="ENSMAMT00000031216.2">
    <property type="protein sequence ID" value="ENSMAMP00000030420.2"/>
    <property type="gene ID" value="ENSMAMG00000020505.2"/>
</dbReference>
<dbReference type="FunFam" id="2.10.25.10:FF:000009">
    <property type="entry name" value="Low-density lipoprotein receptor isoform 1"/>
    <property type="match status" value="1"/>
</dbReference>
<feature type="disulfide bond" evidence="14">
    <location>
        <begin position="399"/>
        <end position="411"/>
    </location>
</feature>
<keyword evidence="7" id="KW-0677">Repeat</keyword>
<dbReference type="PROSITE" id="PS01187">
    <property type="entry name" value="EGF_CA"/>
    <property type="match status" value="1"/>
</dbReference>
<dbReference type="PROSITE" id="PS00022">
    <property type="entry name" value="EGF_1"/>
    <property type="match status" value="1"/>
</dbReference>
<feature type="disulfide bond" evidence="14">
    <location>
        <begin position="48"/>
        <end position="63"/>
    </location>
</feature>
<keyword evidence="11" id="KW-0675">Receptor</keyword>
<dbReference type="GO" id="GO:0042562">
    <property type="term" value="F:hormone binding"/>
    <property type="evidence" value="ECO:0007669"/>
    <property type="project" value="TreeGrafter"/>
</dbReference>
<dbReference type="PROSITE" id="PS01186">
    <property type="entry name" value="EGF_2"/>
    <property type="match status" value="2"/>
</dbReference>
<dbReference type="Pfam" id="PF00008">
    <property type="entry name" value="EGF"/>
    <property type="match status" value="1"/>
</dbReference>
<dbReference type="Gene3D" id="2.10.25.10">
    <property type="entry name" value="Laminin"/>
    <property type="match status" value="3"/>
</dbReference>
<dbReference type="InterPro" id="IPR051221">
    <property type="entry name" value="LDLR-related"/>
</dbReference>
<feature type="domain" description="EGF-like" evidence="18">
    <location>
        <begin position="557"/>
        <end position="598"/>
    </location>
</feature>
<feature type="disulfide bond" evidence="14">
    <location>
        <begin position="366"/>
        <end position="384"/>
    </location>
</feature>
<reference evidence="19" key="2">
    <citation type="submission" date="2025-09" db="UniProtKB">
        <authorList>
            <consortium name="Ensembl"/>
        </authorList>
    </citation>
    <scope>IDENTIFICATION</scope>
</reference>
<protein>
    <submittedName>
        <fullName evidence="19">Low-density lipoprotein receptor related-protein 13</fullName>
    </submittedName>
</protein>
<feature type="disulfide bond" evidence="14">
    <location>
        <begin position="172"/>
        <end position="187"/>
    </location>
</feature>
<dbReference type="FunFam" id="4.10.400.10:FF:000034">
    <property type="entry name" value="Low-density lipoprotein receptor-related protein 2"/>
    <property type="match status" value="1"/>
</dbReference>
<proteinExistence type="predicted"/>
<feature type="disulfide bond" evidence="14">
    <location>
        <begin position="327"/>
        <end position="345"/>
    </location>
</feature>
<feature type="disulfide bond" evidence="14">
    <location>
        <begin position="265"/>
        <end position="280"/>
    </location>
</feature>
<dbReference type="Gene3D" id="2.120.10.30">
    <property type="entry name" value="TolB, C-terminal domain"/>
    <property type="match status" value="2"/>
</dbReference>
<organism evidence="19 20">
    <name type="scientific">Mastacembelus armatus</name>
    <name type="common">zig-zag eel</name>
    <dbReference type="NCBI Taxonomy" id="205130"/>
    <lineage>
        <taxon>Eukaryota</taxon>
        <taxon>Metazoa</taxon>
        <taxon>Chordata</taxon>
        <taxon>Craniata</taxon>
        <taxon>Vertebrata</taxon>
        <taxon>Euteleostomi</taxon>
        <taxon>Actinopterygii</taxon>
        <taxon>Neopterygii</taxon>
        <taxon>Teleostei</taxon>
        <taxon>Neoteleostei</taxon>
        <taxon>Acanthomorphata</taxon>
        <taxon>Anabantaria</taxon>
        <taxon>Synbranchiformes</taxon>
        <taxon>Mastacembelidae</taxon>
        <taxon>Mastacembelus</taxon>
    </lineage>
</organism>
<dbReference type="InterPro" id="IPR009030">
    <property type="entry name" value="Growth_fac_rcpt_cys_sf"/>
</dbReference>
<dbReference type="SMART" id="SM00179">
    <property type="entry name" value="EGF_CA"/>
    <property type="match status" value="2"/>
</dbReference>
<evidence type="ECO:0000256" key="6">
    <source>
        <dbReference type="ARBA" id="ARBA00022729"/>
    </source>
</evidence>
<feature type="disulfide bond" evidence="14">
    <location>
        <begin position="339"/>
        <end position="354"/>
    </location>
</feature>
<evidence type="ECO:0000313" key="19">
    <source>
        <dbReference type="Ensembl" id="ENSMAMP00000030420.2"/>
    </source>
</evidence>
<dbReference type="GO" id="GO:0006898">
    <property type="term" value="P:receptor-mediated endocytosis"/>
    <property type="evidence" value="ECO:0007669"/>
    <property type="project" value="TreeGrafter"/>
</dbReference>
<dbReference type="CDD" id="cd00054">
    <property type="entry name" value="EGF_CA"/>
    <property type="match status" value="1"/>
</dbReference>
<keyword evidence="20" id="KW-1185">Reference proteome</keyword>
<dbReference type="SMART" id="SM00181">
    <property type="entry name" value="EGF"/>
    <property type="match status" value="5"/>
</dbReference>
<dbReference type="InterPro" id="IPR036055">
    <property type="entry name" value="LDL_receptor-like_sf"/>
</dbReference>
<dbReference type="SUPFAM" id="SSF57424">
    <property type="entry name" value="LDL receptor-like module"/>
    <property type="match status" value="10"/>
</dbReference>
<feature type="compositionally biased region" description="Polar residues" evidence="16">
    <location>
        <begin position="1403"/>
        <end position="1412"/>
    </location>
</feature>
<feature type="disulfide bond" evidence="14">
    <location>
        <begin position="480"/>
        <end position="492"/>
    </location>
</feature>
<feature type="disulfide bond" evidence="14">
    <location>
        <begin position="198"/>
        <end position="216"/>
    </location>
</feature>
<feature type="disulfide bond" evidence="14">
    <location>
        <begin position="359"/>
        <end position="371"/>
    </location>
</feature>
<keyword evidence="10 13" id="KW-1015">Disulfide bond</keyword>
<feature type="disulfide bond" evidence="14">
    <location>
        <begin position="378"/>
        <end position="393"/>
    </location>
</feature>
<dbReference type="GO" id="GO:0043235">
    <property type="term" value="C:receptor complex"/>
    <property type="evidence" value="ECO:0007669"/>
    <property type="project" value="TreeGrafter"/>
</dbReference>
<dbReference type="InterPro" id="IPR023415">
    <property type="entry name" value="LDLR_class-A_CS"/>
</dbReference>
<dbReference type="InParanoid" id="A0A3Q3STP5"/>
<dbReference type="Pfam" id="PF00057">
    <property type="entry name" value="Ldl_recept_a"/>
    <property type="match status" value="10"/>
</dbReference>
<dbReference type="Gene3D" id="4.10.400.10">
    <property type="entry name" value="Low-density Lipoprotein Receptor"/>
    <property type="match status" value="9"/>
</dbReference>
<feature type="disulfide bond" evidence="14">
    <location>
        <begin position="487"/>
        <end position="505"/>
    </location>
</feature>
<feature type="disulfide bond" evidence="14">
    <location>
        <begin position="301"/>
        <end position="316"/>
    </location>
</feature>
<dbReference type="PANTHER" id="PTHR22722:SF12">
    <property type="entry name" value="EGF-LIKE DOMAIN-CONTAINING PROTEIN"/>
    <property type="match status" value="1"/>
</dbReference>
<dbReference type="PROSITE" id="PS50026">
    <property type="entry name" value="EGF_3"/>
    <property type="match status" value="2"/>
</dbReference>
<name>A0A3Q3STP5_9TELE</name>
<dbReference type="InterPro" id="IPR002172">
    <property type="entry name" value="LDrepeatLR_classA_rpt"/>
</dbReference>
<comment type="subcellular location">
    <subcellularLocation>
        <location evidence="1">Cell membrane</location>
        <topology evidence="1">Single-pass type I membrane protein</topology>
    </subcellularLocation>
</comment>
<evidence type="ECO:0000256" key="2">
    <source>
        <dbReference type="ARBA" id="ARBA00022475"/>
    </source>
</evidence>